<evidence type="ECO:0000313" key="25">
    <source>
        <dbReference type="Proteomes" id="UP000322214"/>
    </source>
</evidence>
<keyword evidence="8 19" id="KW-0679">Respiratory chain</keyword>
<evidence type="ECO:0000256" key="18">
    <source>
        <dbReference type="PIRSR" id="PIRSR604677-50"/>
    </source>
</evidence>
<feature type="transmembrane region" description="Helical" evidence="21">
    <location>
        <begin position="279"/>
        <end position="299"/>
    </location>
</feature>
<dbReference type="SUPFAM" id="SSF46626">
    <property type="entry name" value="Cytochrome c"/>
    <property type="match status" value="2"/>
</dbReference>
<keyword evidence="5 19" id="KW-0813">Transport</keyword>
<evidence type="ECO:0000256" key="7">
    <source>
        <dbReference type="ARBA" id="ARBA00022617"/>
    </source>
</evidence>
<dbReference type="RefSeq" id="WP_084416825.1">
    <property type="nucleotide sequence ID" value="NZ_CP042912.1"/>
</dbReference>
<feature type="binding site" description="axial binding residue" evidence="18">
    <location>
        <position position="366"/>
    </location>
    <ligand>
        <name>heme b</name>
        <dbReference type="ChEBI" id="CHEBI:60344"/>
        <label>1; low-spin</label>
    </ligand>
    <ligandPart>
        <name>Fe</name>
        <dbReference type="ChEBI" id="CHEBI:18248"/>
    </ligandPart>
</feature>
<evidence type="ECO:0000256" key="4">
    <source>
        <dbReference type="ARBA" id="ARBA00012949"/>
    </source>
</evidence>
<dbReference type="InterPro" id="IPR003468">
    <property type="entry name" value="Cyt_c_oxidase_monohaem-su/FixO"/>
</dbReference>
<dbReference type="InterPro" id="IPR004677">
    <property type="entry name" value="Cyt_c_oxidase_cbb3_su1"/>
</dbReference>
<dbReference type="NCBIfam" id="NF011053">
    <property type="entry name" value="PRK14485.1"/>
    <property type="match status" value="1"/>
</dbReference>
<evidence type="ECO:0000256" key="17">
    <source>
        <dbReference type="ARBA" id="ARBA00047816"/>
    </source>
</evidence>
<dbReference type="CDD" id="cd01661">
    <property type="entry name" value="cbb3_Oxidase_I"/>
    <property type="match status" value="1"/>
</dbReference>
<evidence type="ECO:0000259" key="23">
    <source>
        <dbReference type="PROSITE" id="PS51007"/>
    </source>
</evidence>
<dbReference type="PROSITE" id="PS51007">
    <property type="entry name" value="CYTC"/>
    <property type="match status" value="2"/>
</dbReference>
<feature type="transmembrane region" description="Helical" evidence="21">
    <location>
        <begin position="361"/>
        <end position="386"/>
    </location>
</feature>
<comment type="cofactor">
    <cofactor evidence="1">
        <name>heme b</name>
        <dbReference type="ChEBI" id="CHEBI:60344"/>
    </cofactor>
</comment>
<dbReference type="GO" id="GO:0022904">
    <property type="term" value="P:respiratory electron transport chain"/>
    <property type="evidence" value="ECO:0007669"/>
    <property type="project" value="TreeGrafter"/>
</dbReference>
<feature type="transmembrane region" description="Helical" evidence="21">
    <location>
        <begin position="80"/>
        <end position="97"/>
    </location>
</feature>
<keyword evidence="15" id="KW-0186">Copper</keyword>
<feature type="domain" description="Cytochrome c" evidence="23">
    <location>
        <begin position="796"/>
        <end position="929"/>
    </location>
</feature>
<keyword evidence="10 18" id="KW-0479">Metal-binding</keyword>
<dbReference type="InterPro" id="IPR013427">
    <property type="entry name" value="Haem-bd_dom_put"/>
</dbReference>
<evidence type="ECO:0000256" key="1">
    <source>
        <dbReference type="ARBA" id="ARBA00001970"/>
    </source>
</evidence>
<keyword evidence="13 21" id="KW-1133">Transmembrane helix</keyword>
<dbReference type="Pfam" id="PF00115">
    <property type="entry name" value="COX1"/>
    <property type="match status" value="1"/>
</dbReference>
<dbReference type="EC" id="7.1.1.9" evidence="4"/>
<dbReference type="AlphaFoldDB" id="A0A5B9P1N4"/>
<keyword evidence="6" id="KW-1003">Cell membrane</keyword>
<feature type="domain" description="Cytochrome oxidase subunit I profile" evidence="22">
    <location>
        <begin position="35"/>
        <end position="509"/>
    </location>
</feature>
<dbReference type="GO" id="GO:0015990">
    <property type="term" value="P:electron transport coupled proton transport"/>
    <property type="evidence" value="ECO:0007669"/>
    <property type="project" value="TreeGrafter"/>
</dbReference>
<evidence type="ECO:0000256" key="19">
    <source>
        <dbReference type="RuleBase" id="RU000370"/>
    </source>
</evidence>
<comment type="similarity">
    <text evidence="19">Belongs to the heme-copper respiratory oxidase family.</text>
</comment>
<evidence type="ECO:0000256" key="9">
    <source>
        <dbReference type="ARBA" id="ARBA00022692"/>
    </source>
</evidence>
<dbReference type="GO" id="GO:0020037">
    <property type="term" value="F:heme binding"/>
    <property type="evidence" value="ECO:0007669"/>
    <property type="project" value="InterPro"/>
</dbReference>
<dbReference type="InterPro" id="IPR023615">
    <property type="entry name" value="Cyt_c_Oxase_su1_BS"/>
</dbReference>
<comment type="catalytic activity">
    <reaction evidence="17">
        <text>4 Fe(II)-[cytochrome c] + O2 + 8 H(+)(in) = 4 Fe(III)-[cytochrome c] + 2 H2O + 4 H(+)(out)</text>
        <dbReference type="Rhea" id="RHEA:11436"/>
        <dbReference type="Rhea" id="RHEA-COMP:10350"/>
        <dbReference type="Rhea" id="RHEA-COMP:14399"/>
        <dbReference type="ChEBI" id="CHEBI:15377"/>
        <dbReference type="ChEBI" id="CHEBI:15378"/>
        <dbReference type="ChEBI" id="CHEBI:15379"/>
        <dbReference type="ChEBI" id="CHEBI:29033"/>
        <dbReference type="ChEBI" id="CHEBI:29034"/>
        <dbReference type="EC" id="7.1.1.9"/>
    </reaction>
</comment>
<dbReference type="InterPro" id="IPR000883">
    <property type="entry name" value="Cyt_C_Oxase_1"/>
</dbReference>
<evidence type="ECO:0000256" key="11">
    <source>
        <dbReference type="ARBA" id="ARBA00022967"/>
    </source>
</evidence>
<evidence type="ECO:0000256" key="6">
    <source>
        <dbReference type="ARBA" id="ARBA00022475"/>
    </source>
</evidence>
<comment type="cofactor">
    <cofactor evidence="18">
        <name>heme</name>
        <dbReference type="ChEBI" id="CHEBI:30413"/>
    </cofactor>
    <text evidence="18">Binds 2 heme groups per subunit, denoted as high- and low-spin.</text>
</comment>
<evidence type="ECO:0000256" key="10">
    <source>
        <dbReference type="ARBA" id="ARBA00022723"/>
    </source>
</evidence>
<evidence type="ECO:0000256" key="21">
    <source>
        <dbReference type="SAM" id="Phobius"/>
    </source>
</evidence>
<dbReference type="NCBIfam" id="TIGR00780">
    <property type="entry name" value="ccoN"/>
    <property type="match status" value="1"/>
</dbReference>
<feature type="binding site" evidence="18">
    <location>
        <position position="226"/>
    </location>
    <ligand>
        <name>Cu cation</name>
        <dbReference type="ChEBI" id="CHEBI:23378"/>
        <label>B</label>
    </ligand>
</feature>
<feature type="transmembrane region" description="Helical" evidence="21">
    <location>
        <begin position="453"/>
        <end position="475"/>
    </location>
</feature>
<feature type="transmembrane region" description="Helical" evidence="21">
    <location>
        <begin position="221"/>
        <end position="245"/>
    </location>
</feature>
<dbReference type="GO" id="GO:0004129">
    <property type="term" value="F:cytochrome-c oxidase activity"/>
    <property type="evidence" value="ECO:0007669"/>
    <property type="project" value="UniProtKB-EC"/>
</dbReference>
<dbReference type="InterPro" id="IPR023616">
    <property type="entry name" value="Cyt_c_oxase-like_su1_dom"/>
</dbReference>
<feature type="domain" description="Cytochrome c" evidence="23">
    <location>
        <begin position="578"/>
        <end position="751"/>
    </location>
</feature>
<dbReference type="Gene3D" id="1.20.210.10">
    <property type="entry name" value="Cytochrome c oxidase-like, subunit I domain"/>
    <property type="match status" value="1"/>
</dbReference>
<evidence type="ECO:0000256" key="5">
    <source>
        <dbReference type="ARBA" id="ARBA00022448"/>
    </source>
</evidence>
<keyword evidence="7 18" id="KW-0349">Heme</keyword>
<dbReference type="PROSITE" id="PS00077">
    <property type="entry name" value="COX1_CUB"/>
    <property type="match status" value="1"/>
</dbReference>
<evidence type="ECO:0000256" key="20">
    <source>
        <dbReference type="SAM" id="MobiDB-lite"/>
    </source>
</evidence>
<dbReference type="GO" id="GO:0005886">
    <property type="term" value="C:plasma membrane"/>
    <property type="evidence" value="ECO:0007669"/>
    <property type="project" value="UniProtKB-SubCell"/>
</dbReference>
<dbReference type="PROSITE" id="PS50855">
    <property type="entry name" value="COX1"/>
    <property type="match status" value="1"/>
</dbReference>
<dbReference type="Proteomes" id="UP000322214">
    <property type="component" value="Chromosome"/>
</dbReference>
<feature type="binding site" description="axial binding residue" evidence="18">
    <location>
        <position position="78"/>
    </location>
    <ligand>
        <name>heme b</name>
        <dbReference type="ChEBI" id="CHEBI:60344"/>
        <label>1; low-spin</label>
    </ligand>
    <ligandPart>
        <name>Fe</name>
        <dbReference type="ChEBI" id="CHEBI:18248"/>
    </ligandPart>
</feature>
<feature type="transmembrane region" description="Helical" evidence="21">
    <location>
        <begin position="398"/>
        <end position="419"/>
    </location>
</feature>
<reference evidence="24 25" key="1">
    <citation type="submission" date="2019-08" db="EMBL/GenBank/DDBJ databases">
        <title>Deep-cultivation of Planctomycetes and their phenomic and genomic characterization uncovers novel biology.</title>
        <authorList>
            <person name="Wiegand S."/>
            <person name="Jogler M."/>
            <person name="Boedeker C."/>
            <person name="Pinto D."/>
            <person name="Vollmers J."/>
            <person name="Rivas-Marin E."/>
            <person name="Kohn T."/>
            <person name="Peeters S.H."/>
            <person name="Heuer A."/>
            <person name="Rast P."/>
            <person name="Oberbeckmann S."/>
            <person name="Bunk B."/>
            <person name="Jeske O."/>
            <person name="Meyerdierks A."/>
            <person name="Storesund J.E."/>
            <person name="Kallscheuer N."/>
            <person name="Luecker S."/>
            <person name="Lage O.M."/>
            <person name="Pohl T."/>
            <person name="Merkel B.J."/>
            <person name="Hornburger P."/>
            <person name="Mueller R.-W."/>
            <person name="Bruemmer F."/>
            <person name="Labrenz M."/>
            <person name="Spormann A.M."/>
            <person name="Op den Camp H."/>
            <person name="Overmann J."/>
            <person name="Amann R."/>
            <person name="Jetten M.S.M."/>
            <person name="Mascher T."/>
            <person name="Medema M.H."/>
            <person name="Devos D.P."/>
            <person name="Kaster A.-K."/>
            <person name="Ovreas L."/>
            <person name="Rohde M."/>
            <person name="Galperin M.Y."/>
            <person name="Jogler C."/>
        </authorList>
    </citation>
    <scope>NUCLEOTIDE SEQUENCE [LARGE SCALE GENOMIC DNA]</scope>
    <source>
        <strain evidence="24 25">FC18</strain>
    </source>
</reference>
<feature type="transmembrane region" description="Helical" evidence="21">
    <location>
        <begin position="35"/>
        <end position="60"/>
    </location>
</feature>
<dbReference type="OrthoDB" id="9805440at2"/>
<evidence type="ECO:0000256" key="13">
    <source>
        <dbReference type="ARBA" id="ARBA00022989"/>
    </source>
</evidence>
<dbReference type="Pfam" id="PF02433">
    <property type="entry name" value="FixO"/>
    <property type="match status" value="1"/>
</dbReference>
<dbReference type="GO" id="GO:0046872">
    <property type="term" value="F:metal ion binding"/>
    <property type="evidence" value="ECO:0007669"/>
    <property type="project" value="UniProtKB-KW"/>
</dbReference>
<keyword evidence="16 21" id="KW-0472">Membrane</keyword>
<feature type="binding site" evidence="18">
    <location>
        <position position="277"/>
    </location>
    <ligand>
        <name>Cu cation</name>
        <dbReference type="ChEBI" id="CHEBI:23378"/>
        <label>B</label>
    </ligand>
</feature>
<feature type="binding site" evidence="18">
    <location>
        <position position="276"/>
    </location>
    <ligand>
        <name>Cu cation</name>
        <dbReference type="ChEBI" id="CHEBI:23378"/>
        <label>B</label>
    </ligand>
</feature>
<dbReference type="NCBIfam" id="NF011055">
    <property type="entry name" value="PRK14487.1"/>
    <property type="match status" value="1"/>
</dbReference>
<evidence type="ECO:0000256" key="14">
    <source>
        <dbReference type="ARBA" id="ARBA00023004"/>
    </source>
</evidence>
<proteinExistence type="inferred from homology"/>
<feature type="transmembrane region" description="Helical" evidence="21">
    <location>
        <begin position="117"/>
        <end position="135"/>
    </location>
</feature>
<evidence type="ECO:0000256" key="12">
    <source>
        <dbReference type="ARBA" id="ARBA00022982"/>
    </source>
</evidence>
<evidence type="ECO:0000256" key="2">
    <source>
        <dbReference type="ARBA" id="ARBA00004651"/>
    </source>
</evidence>
<dbReference type="EMBL" id="CP042912">
    <property type="protein sequence ID" value="QEG20417.1"/>
    <property type="molecule type" value="Genomic_DNA"/>
</dbReference>
<dbReference type="InterPro" id="IPR009056">
    <property type="entry name" value="Cyt_c-like_dom"/>
</dbReference>
<gene>
    <name evidence="24" type="ORF">MFFC18_02650</name>
</gene>
<evidence type="ECO:0000256" key="15">
    <source>
        <dbReference type="ARBA" id="ARBA00023008"/>
    </source>
</evidence>
<dbReference type="Gene3D" id="1.10.760.10">
    <property type="entry name" value="Cytochrome c-like domain"/>
    <property type="match status" value="2"/>
</dbReference>
<comment type="subcellular location">
    <subcellularLocation>
        <location evidence="2">Cell membrane</location>
        <topology evidence="2">Multi-pass membrane protein</topology>
    </subcellularLocation>
</comment>
<dbReference type="NCBIfam" id="TIGR02603">
    <property type="entry name" value="CxxCH_TIGR02603"/>
    <property type="match status" value="1"/>
</dbReference>
<feature type="transmembrane region" description="Helical" evidence="21">
    <location>
        <begin position="180"/>
        <end position="201"/>
    </location>
</feature>
<feature type="transmembrane region" description="Helical" evidence="21">
    <location>
        <begin position="539"/>
        <end position="562"/>
    </location>
</feature>
<name>A0A5B9P1N4_9BACT</name>
<keyword evidence="25" id="KW-1185">Reference proteome</keyword>
<organism evidence="24 25">
    <name type="scientific">Mariniblastus fucicola</name>
    <dbReference type="NCBI Taxonomy" id="980251"/>
    <lineage>
        <taxon>Bacteria</taxon>
        <taxon>Pseudomonadati</taxon>
        <taxon>Planctomycetota</taxon>
        <taxon>Planctomycetia</taxon>
        <taxon>Pirellulales</taxon>
        <taxon>Pirellulaceae</taxon>
        <taxon>Mariniblastus</taxon>
    </lineage>
</organism>
<evidence type="ECO:0000259" key="22">
    <source>
        <dbReference type="PROSITE" id="PS50855"/>
    </source>
</evidence>
<comment type="cofactor">
    <cofactor evidence="18">
        <name>Cu(2+)</name>
        <dbReference type="ChEBI" id="CHEBI:29036"/>
    </cofactor>
    <text evidence="18">Binds 1 copper ion per subunit, denoted as copper B.</text>
</comment>
<dbReference type="KEGG" id="mff:MFFC18_02650"/>
<dbReference type="InterPro" id="IPR036909">
    <property type="entry name" value="Cyt_c-like_dom_sf"/>
</dbReference>
<feature type="compositionally biased region" description="Basic and acidic residues" evidence="20">
    <location>
        <begin position="768"/>
        <end position="777"/>
    </location>
</feature>
<protein>
    <recommendedName>
        <fullName evidence="4">cytochrome-c oxidase</fullName>
        <ecNumber evidence="4">7.1.1.9</ecNumber>
    </recommendedName>
</protein>
<feature type="transmembrane region" description="Helical" evidence="21">
    <location>
        <begin position="320"/>
        <end position="341"/>
    </location>
</feature>
<keyword evidence="12 19" id="KW-0249">Electron transport</keyword>
<keyword evidence="14 18" id="KW-0408">Iron</keyword>
<keyword evidence="9 19" id="KW-0812">Transmembrane</keyword>
<dbReference type="SUPFAM" id="SSF81442">
    <property type="entry name" value="Cytochrome c oxidase subunit I-like"/>
    <property type="match status" value="1"/>
</dbReference>
<dbReference type="NCBIfam" id="TIGR00781">
    <property type="entry name" value="ccoO"/>
    <property type="match status" value="1"/>
</dbReference>
<dbReference type="GO" id="GO:0009060">
    <property type="term" value="P:aerobic respiration"/>
    <property type="evidence" value="ECO:0007669"/>
    <property type="project" value="InterPro"/>
</dbReference>
<feature type="binding site" description="axial binding residue" evidence="18">
    <location>
        <position position="364"/>
    </location>
    <ligand>
        <name>heme b</name>
        <dbReference type="ChEBI" id="CHEBI:60344"/>
        <label>2; high-spin</label>
    </ligand>
    <ligandPart>
        <name>Fe</name>
        <dbReference type="ChEBI" id="CHEBI:18248"/>
    </ligandPart>
</feature>
<dbReference type="PANTHER" id="PTHR10422:SF29">
    <property type="entry name" value="CYTOCHROME C OXIDASE SUBUNIT 1 HOMOLOG, BACTEROID"/>
    <property type="match status" value="1"/>
</dbReference>
<feature type="transmembrane region" description="Helical" evidence="21">
    <location>
        <begin position="147"/>
        <end position="168"/>
    </location>
</feature>
<dbReference type="STRING" id="980251.GCA_001642875_04566"/>
<evidence type="ECO:0000256" key="16">
    <source>
        <dbReference type="ARBA" id="ARBA00023136"/>
    </source>
</evidence>
<comment type="pathway">
    <text evidence="3">Energy metabolism; oxidative phosphorylation.</text>
</comment>
<accession>A0A5B9P1N4</accession>
<evidence type="ECO:0000256" key="3">
    <source>
        <dbReference type="ARBA" id="ARBA00004673"/>
    </source>
</evidence>
<feature type="region of interest" description="Disordered" evidence="20">
    <location>
        <begin position="758"/>
        <end position="777"/>
    </location>
</feature>
<evidence type="ECO:0000313" key="24">
    <source>
        <dbReference type="EMBL" id="QEG20417.1"/>
    </source>
</evidence>
<dbReference type="InterPro" id="IPR036927">
    <property type="entry name" value="Cyt_c_oxase-like_su1_sf"/>
</dbReference>
<sequence length="936" mass="105186">MNEITSSGPNTDASADFAGKVQLDSFSYDDHIVRLFALATLVWGLVATIAGLIVAVLLVAPQLSFSEYISFGRLRPVHTNAAIFAFAGNAIFAAVYYSTQRLCKARMWSDMLSKLHFWGWQLIIVAAAITLPLGITQSKEYAELEWPIDIAIAIVWLGFFGVNFLMTLINRRERHMYVALWFYIATIVTVAILHVFNNLVVPSSMIKSVPIYAGVQDAMMQWWYGHNAVAFFLTTPFLGLMYYFLPKAAERPVFSYKLSIIHFWSLVFIYIWAGPHHLHYTSIAAWASSLGMVFSLMLWMPSWGGMINGLLTLRGAWHKVAADPVLKFFVVGITFYGMSTFEGPMLSIKSVNALSHYTDWTIAHVHAGALGWNGFMTFGMLYWLLPRIFQTKLWSTKLASWHFWIGTLGILMYIIPIYVAGLTQGLMWRAFTPEGNLAYPDFVETVNAIVPMWWTRVGGGALYIAGLAMMAFNYFMTWKSRPGVYDEPVIQAAPLSKTYNNDPAVPKSRLEGAAVLDLAHKVDVWQQARWHRVWERLPVRFTVFVTIAVVVASAFELVPTFLIRSNVPTIASVKPYTPLELAGRDIYVAEGCYNCHSQQIRPLFAETERYGEYSKPGESIYDRPFQWGSRRIGPDLAREGGKQSHLWHFEHFREPSAMVKGSVMPGYPHLMTRTLNFKSIQARIKAANLLGAPYDRELTEAAEMAREQAKQLVQELVEQGGPATVRDAYGEEVKLEESHVIALIAYIQRIGTDLYATADSEGEEAEAEEKPRLTPEQEQAIDRHRALLGPDAMAAADASRGRKIFNESCGKCHELFGAGGQVGPSLTESKRNSLDFLLLNSVAPSLEVPAAYRTEVLMTLDGDLLTGIVSEEDEERLVLKTADEPRLEILIEDIEERRTSELSLMPTGQLDELSPKDLADLMKYLQSREQVELPKE</sequence>
<evidence type="ECO:0000256" key="8">
    <source>
        <dbReference type="ARBA" id="ARBA00022660"/>
    </source>
</evidence>
<dbReference type="PANTHER" id="PTHR10422">
    <property type="entry name" value="CYTOCHROME C OXIDASE SUBUNIT 1"/>
    <property type="match status" value="1"/>
</dbReference>
<feature type="transmembrane region" description="Helical" evidence="21">
    <location>
        <begin position="254"/>
        <end position="273"/>
    </location>
</feature>
<keyword evidence="11" id="KW-1278">Translocase</keyword>